<evidence type="ECO:0000259" key="2">
    <source>
        <dbReference type="Pfam" id="PF02698"/>
    </source>
</evidence>
<organism evidence="3 4">
    <name type="scientific">Ectothiorhodosinus mongolicus</name>
    <dbReference type="NCBI Taxonomy" id="233100"/>
    <lineage>
        <taxon>Bacteria</taxon>
        <taxon>Pseudomonadati</taxon>
        <taxon>Pseudomonadota</taxon>
        <taxon>Gammaproteobacteria</taxon>
        <taxon>Chromatiales</taxon>
        <taxon>Ectothiorhodospiraceae</taxon>
        <taxon>Ectothiorhodosinus</taxon>
    </lineage>
</organism>
<feature type="transmembrane region" description="Helical" evidence="1">
    <location>
        <begin position="35"/>
        <end position="54"/>
    </location>
</feature>
<protein>
    <submittedName>
        <fullName evidence="3">Uncharacterized SAM-binding protein YcdF, DUF218 family</fullName>
    </submittedName>
</protein>
<dbReference type="GO" id="GO:0000270">
    <property type="term" value="P:peptidoglycan metabolic process"/>
    <property type="evidence" value="ECO:0007669"/>
    <property type="project" value="TreeGrafter"/>
</dbReference>
<dbReference type="AlphaFoldDB" id="A0A1R3VQX6"/>
<evidence type="ECO:0000256" key="1">
    <source>
        <dbReference type="SAM" id="Phobius"/>
    </source>
</evidence>
<feature type="domain" description="DUF218" evidence="2">
    <location>
        <begin position="80"/>
        <end position="245"/>
    </location>
</feature>
<dbReference type="STRING" id="233100.SAMN05216526_0760"/>
<keyword evidence="4" id="KW-1185">Reference proteome</keyword>
<keyword evidence="1" id="KW-0812">Transmembrane</keyword>
<name>A0A1R3VQX6_9GAMM</name>
<dbReference type="OrthoDB" id="9809813at2"/>
<proteinExistence type="predicted"/>
<gene>
    <name evidence="3" type="ORF">SAMN05216526_0760</name>
</gene>
<dbReference type="GO" id="GO:0005886">
    <property type="term" value="C:plasma membrane"/>
    <property type="evidence" value="ECO:0007669"/>
    <property type="project" value="TreeGrafter"/>
</dbReference>
<dbReference type="Proteomes" id="UP000223759">
    <property type="component" value="Unassembled WGS sequence"/>
</dbReference>
<dbReference type="PANTHER" id="PTHR30336">
    <property type="entry name" value="INNER MEMBRANE PROTEIN, PROBABLE PERMEASE"/>
    <property type="match status" value="1"/>
</dbReference>
<dbReference type="RefSeq" id="WP_076755051.1">
    <property type="nucleotide sequence ID" value="NZ_CP023018.1"/>
</dbReference>
<evidence type="ECO:0000313" key="4">
    <source>
        <dbReference type="Proteomes" id="UP000223759"/>
    </source>
</evidence>
<keyword evidence="1" id="KW-1133">Transmembrane helix</keyword>
<keyword evidence="1" id="KW-0472">Membrane</keyword>
<reference evidence="3 4" key="1">
    <citation type="submission" date="2017-01" db="EMBL/GenBank/DDBJ databases">
        <authorList>
            <person name="Mah S.A."/>
            <person name="Swanson W.J."/>
            <person name="Moy G.W."/>
            <person name="Vacquier V.D."/>
        </authorList>
    </citation>
    <scope>NUCLEOTIDE SEQUENCE [LARGE SCALE GENOMIC DNA]</scope>
    <source>
        <strain evidence="3 4">M9</strain>
    </source>
</reference>
<evidence type="ECO:0000313" key="3">
    <source>
        <dbReference type="EMBL" id="SIT67079.1"/>
    </source>
</evidence>
<dbReference type="Pfam" id="PF02698">
    <property type="entry name" value="DUF218"/>
    <property type="match status" value="1"/>
</dbReference>
<dbReference type="PANTHER" id="PTHR30336:SF4">
    <property type="entry name" value="ENVELOPE BIOGENESIS FACTOR ELYC"/>
    <property type="match status" value="1"/>
</dbReference>
<dbReference type="EMBL" id="FTPK01000001">
    <property type="protein sequence ID" value="SIT67079.1"/>
    <property type="molecule type" value="Genomic_DNA"/>
</dbReference>
<sequence>MKSLVAALAMPLPAALALAAVGLLLWFVGRRRLARYALAMALVLPLLAAWAPVADRLLAPLEHRYSPVAMADFAGAEVAAIVVLGGGWDPEAAWPATTRLGESSSQRLTEGLRLFAAFPEAQLVVSGGSRHADQGSARGYELALQELGVLVPRLWVLGTPVDTAQEAYAVRAHLPELLDGRRFFLVTSASHMPRAVRHFQAVGLEPVPAPAHFLTGRTYANPLHYWVPSAQHLKKTERAIYESLGLLAWRLDHLEMGTDLFSGRVDVVEK</sequence>
<dbReference type="InterPro" id="IPR003848">
    <property type="entry name" value="DUF218"/>
</dbReference>
<dbReference type="CDD" id="cd06259">
    <property type="entry name" value="YdcF-like"/>
    <property type="match status" value="1"/>
</dbReference>
<accession>A0A1R3VQX6</accession>
<dbReference type="InterPro" id="IPR051599">
    <property type="entry name" value="Cell_Envelope_Assoc"/>
</dbReference>
<dbReference type="GO" id="GO:0043164">
    <property type="term" value="P:Gram-negative-bacterium-type cell wall biogenesis"/>
    <property type="evidence" value="ECO:0007669"/>
    <property type="project" value="TreeGrafter"/>
</dbReference>